<gene>
    <name evidence="1" type="ORF">M9H77_32919</name>
</gene>
<accession>A0ACC0A5I1</accession>
<sequence>MVKLAACFLLFLLIGVSAAAAAVTDEEANKEPQIIVMPNVEQVHVEAAAVNEVTENKELKIGMSRKMLLAGNLVCNTGGEICINKVCFLEATARCIKLALVRGYENKIKHHVFFSSAGQVPFFFFFFFY</sequence>
<dbReference type="Proteomes" id="UP001060085">
    <property type="component" value="Linkage Group LG07"/>
</dbReference>
<evidence type="ECO:0000313" key="1">
    <source>
        <dbReference type="EMBL" id="KAI5655732.1"/>
    </source>
</evidence>
<comment type="caution">
    <text evidence="1">The sequence shown here is derived from an EMBL/GenBank/DDBJ whole genome shotgun (WGS) entry which is preliminary data.</text>
</comment>
<reference evidence="2" key="1">
    <citation type="journal article" date="2023" name="Nat. Plants">
        <title>Single-cell RNA sequencing provides a high-resolution roadmap for understanding the multicellular compartmentation of specialized metabolism.</title>
        <authorList>
            <person name="Sun S."/>
            <person name="Shen X."/>
            <person name="Li Y."/>
            <person name="Li Y."/>
            <person name="Wang S."/>
            <person name="Li R."/>
            <person name="Zhang H."/>
            <person name="Shen G."/>
            <person name="Guo B."/>
            <person name="Wei J."/>
            <person name="Xu J."/>
            <person name="St-Pierre B."/>
            <person name="Chen S."/>
            <person name="Sun C."/>
        </authorList>
    </citation>
    <scope>NUCLEOTIDE SEQUENCE [LARGE SCALE GENOMIC DNA]</scope>
</reference>
<proteinExistence type="predicted"/>
<evidence type="ECO:0000313" key="2">
    <source>
        <dbReference type="Proteomes" id="UP001060085"/>
    </source>
</evidence>
<organism evidence="1 2">
    <name type="scientific">Catharanthus roseus</name>
    <name type="common">Madagascar periwinkle</name>
    <name type="synonym">Vinca rosea</name>
    <dbReference type="NCBI Taxonomy" id="4058"/>
    <lineage>
        <taxon>Eukaryota</taxon>
        <taxon>Viridiplantae</taxon>
        <taxon>Streptophyta</taxon>
        <taxon>Embryophyta</taxon>
        <taxon>Tracheophyta</taxon>
        <taxon>Spermatophyta</taxon>
        <taxon>Magnoliopsida</taxon>
        <taxon>eudicotyledons</taxon>
        <taxon>Gunneridae</taxon>
        <taxon>Pentapetalae</taxon>
        <taxon>asterids</taxon>
        <taxon>lamiids</taxon>
        <taxon>Gentianales</taxon>
        <taxon>Apocynaceae</taxon>
        <taxon>Rauvolfioideae</taxon>
        <taxon>Vinceae</taxon>
        <taxon>Catharanthinae</taxon>
        <taxon>Catharanthus</taxon>
    </lineage>
</organism>
<keyword evidence="2" id="KW-1185">Reference proteome</keyword>
<protein>
    <submittedName>
        <fullName evidence="1">Uncharacterized protein</fullName>
    </submittedName>
</protein>
<name>A0ACC0A5I1_CATRO</name>
<dbReference type="EMBL" id="CM044707">
    <property type="protein sequence ID" value="KAI5655732.1"/>
    <property type="molecule type" value="Genomic_DNA"/>
</dbReference>